<dbReference type="InterPro" id="IPR050763">
    <property type="entry name" value="ABC_transporter_ATP-binding"/>
</dbReference>
<keyword evidence="6" id="KW-1278">Translocase</keyword>
<evidence type="ECO:0000313" key="11">
    <source>
        <dbReference type="Proteomes" id="UP000177250"/>
    </source>
</evidence>
<keyword evidence="7" id="KW-0472">Membrane</keyword>
<dbReference type="Gene3D" id="3.40.50.300">
    <property type="entry name" value="P-loop containing nucleotide triphosphate hydrolases"/>
    <property type="match status" value="1"/>
</dbReference>
<evidence type="ECO:0000256" key="4">
    <source>
        <dbReference type="ARBA" id="ARBA00022741"/>
    </source>
</evidence>
<dbReference type="Pfam" id="PF00005">
    <property type="entry name" value="ABC_tran"/>
    <property type="match status" value="1"/>
</dbReference>
<keyword evidence="2" id="KW-0813">Transport</keyword>
<dbReference type="NCBIfam" id="TIGR01188">
    <property type="entry name" value="drrA"/>
    <property type="match status" value="1"/>
</dbReference>
<dbReference type="GO" id="GO:0016887">
    <property type="term" value="F:ATP hydrolysis activity"/>
    <property type="evidence" value="ECO:0007669"/>
    <property type="project" value="InterPro"/>
</dbReference>
<dbReference type="EMBL" id="MHIO01000005">
    <property type="protein sequence ID" value="OGY54232.1"/>
    <property type="molecule type" value="Genomic_DNA"/>
</dbReference>
<dbReference type="InterPro" id="IPR003593">
    <property type="entry name" value="AAA+_ATPase"/>
</dbReference>
<dbReference type="InterPro" id="IPR017871">
    <property type="entry name" value="ABC_transporter-like_CS"/>
</dbReference>
<name>A0A1G1YPE5_9BACT</name>
<dbReference type="GO" id="GO:0005524">
    <property type="term" value="F:ATP binding"/>
    <property type="evidence" value="ECO:0007669"/>
    <property type="project" value="UniProtKB-KW"/>
</dbReference>
<dbReference type="GO" id="GO:1900753">
    <property type="term" value="P:doxorubicin transport"/>
    <property type="evidence" value="ECO:0007669"/>
    <property type="project" value="InterPro"/>
</dbReference>
<proteinExistence type="inferred from homology"/>
<evidence type="ECO:0000256" key="2">
    <source>
        <dbReference type="ARBA" id="ARBA00022448"/>
    </source>
</evidence>
<dbReference type="PANTHER" id="PTHR42711">
    <property type="entry name" value="ABC TRANSPORTER ATP-BINDING PROTEIN"/>
    <property type="match status" value="1"/>
</dbReference>
<dbReference type="PROSITE" id="PS50893">
    <property type="entry name" value="ABC_TRANSPORTER_2"/>
    <property type="match status" value="1"/>
</dbReference>
<dbReference type="GO" id="GO:0005886">
    <property type="term" value="C:plasma membrane"/>
    <property type="evidence" value="ECO:0007669"/>
    <property type="project" value="UniProtKB-SubCell"/>
</dbReference>
<keyword evidence="3" id="KW-1003">Cell membrane</keyword>
<evidence type="ECO:0000256" key="5">
    <source>
        <dbReference type="ARBA" id="ARBA00022840"/>
    </source>
</evidence>
<reference evidence="10 11" key="1">
    <citation type="journal article" date="2016" name="Nat. Commun.">
        <title>Thousands of microbial genomes shed light on interconnected biogeochemical processes in an aquifer system.</title>
        <authorList>
            <person name="Anantharaman K."/>
            <person name="Brown C.T."/>
            <person name="Hug L.A."/>
            <person name="Sharon I."/>
            <person name="Castelle C.J."/>
            <person name="Probst A.J."/>
            <person name="Thomas B.C."/>
            <person name="Singh A."/>
            <person name="Wilkins M.J."/>
            <person name="Karaoz U."/>
            <person name="Brodie E.L."/>
            <person name="Williams K.H."/>
            <person name="Hubbard S.S."/>
            <person name="Banfield J.F."/>
        </authorList>
    </citation>
    <scope>NUCLEOTIDE SEQUENCE [LARGE SCALE GENOMIC DNA]</scope>
</reference>
<protein>
    <submittedName>
        <fullName evidence="10">Multidrug ABC transporter ATP-binding protein</fullName>
    </submittedName>
</protein>
<dbReference type="SMART" id="SM00382">
    <property type="entry name" value="AAA"/>
    <property type="match status" value="1"/>
</dbReference>
<evidence type="ECO:0000313" key="10">
    <source>
        <dbReference type="EMBL" id="OGY54232.1"/>
    </source>
</evidence>
<dbReference type="AlphaFoldDB" id="A0A1G1YPE5"/>
<dbReference type="GO" id="GO:0043215">
    <property type="term" value="P:daunorubicin transport"/>
    <property type="evidence" value="ECO:0007669"/>
    <property type="project" value="InterPro"/>
</dbReference>
<sequence length="261" mass="29911">MIQVNNLIKKYKEITAVDDISFEVKKGDIFAFLGPNGAGKTTTIKMLTTLLSPTGGQILVNGHDPKTEQDAVRHSFGIVFQDQSLDDELTAWENMEFHGVLYRVPKAIRRQRIEELLKIVELWDRKDDLVKHFSGGMKRRLEIARGLIHHPLILFLDEPTLGLDPQTRNHIWSHIKNLNEKESITVFFTTHYIEEAERVANQVAIIDHGKIITQGTPQELKTKTGKASLEDAFLALTGNIIRTQEPDGMEMMRLNRRQWHK</sequence>
<feature type="domain" description="ABC transporter" evidence="9">
    <location>
        <begin position="2"/>
        <end position="233"/>
    </location>
</feature>
<evidence type="ECO:0000259" key="9">
    <source>
        <dbReference type="PROSITE" id="PS50893"/>
    </source>
</evidence>
<evidence type="ECO:0000256" key="7">
    <source>
        <dbReference type="ARBA" id="ARBA00023136"/>
    </source>
</evidence>
<dbReference type="Proteomes" id="UP000177250">
    <property type="component" value="Unassembled WGS sequence"/>
</dbReference>
<evidence type="ECO:0000256" key="6">
    <source>
        <dbReference type="ARBA" id="ARBA00022967"/>
    </source>
</evidence>
<comment type="similarity">
    <text evidence="8">Belongs to the ABC transporter superfamily. Drug exporter-1 (DrugE1) (TC 3.A.1.105) family.</text>
</comment>
<dbReference type="InterPro" id="IPR003439">
    <property type="entry name" value="ABC_transporter-like_ATP-bd"/>
</dbReference>
<dbReference type="InterPro" id="IPR027417">
    <property type="entry name" value="P-loop_NTPase"/>
</dbReference>
<keyword evidence="5 10" id="KW-0067">ATP-binding</keyword>
<organism evidence="10 11">
    <name type="scientific">Candidatus Buchananbacteria bacterium RIFCSPLOWO2_01_FULL_45_31</name>
    <dbReference type="NCBI Taxonomy" id="1797545"/>
    <lineage>
        <taxon>Bacteria</taxon>
        <taxon>Candidatus Buchananiibacteriota</taxon>
    </lineage>
</organism>
<evidence type="ECO:0000256" key="3">
    <source>
        <dbReference type="ARBA" id="ARBA00022475"/>
    </source>
</evidence>
<dbReference type="FunFam" id="3.40.50.300:FF:000589">
    <property type="entry name" value="ABC transporter, ATP-binding subunit"/>
    <property type="match status" value="1"/>
</dbReference>
<gene>
    <name evidence="10" type="ORF">A3B15_00680</name>
</gene>
<dbReference type="InterPro" id="IPR005894">
    <property type="entry name" value="DrrA"/>
</dbReference>
<dbReference type="PROSITE" id="PS00211">
    <property type="entry name" value="ABC_TRANSPORTER_1"/>
    <property type="match status" value="1"/>
</dbReference>
<dbReference type="PANTHER" id="PTHR42711:SF5">
    <property type="entry name" value="ABC TRANSPORTER ATP-BINDING PROTEIN NATA"/>
    <property type="match status" value="1"/>
</dbReference>
<dbReference type="STRING" id="1797545.A3B15_00680"/>
<accession>A0A1G1YPE5</accession>
<dbReference type="SUPFAM" id="SSF52540">
    <property type="entry name" value="P-loop containing nucleoside triphosphate hydrolases"/>
    <property type="match status" value="1"/>
</dbReference>
<comment type="subcellular location">
    <subcellularLocation>
        <location evidence="1">Cell membrane</location>
        <topology evidence="1">Peripheral membrane protein</topology>
        <orientation evidence="1">Cytoplasmic side</orientation>
    </subcellularLocation>
</comment>
<evidence type="ECO:0000256" key="1">
    <source>
        <dbReference type="ARBA" id="ARBA00004413"/>
    </source>
</evidence>
<evidence type="ECO:0000256" key="8">
    <source>
        <dbReference type="ARBA" id="ARBA00049985"/>
    </source>
</evidence>
<comment type="caution">
    <text evidence="10">The sequence shown here is derived from an EMBL/GenBank/DDBJ whole genome shotgun (WGS) entry which is preliminary data.</text>
</comment>
<keyword evidence="4" id="KW-0547">Nucleotide-binding</keyword>